<feature type="domain" description="DUF112" evidence="2">
    <location>
        <begin position="20"/>
        <end position="437"/>
    </location>
</feature>
<organism evidence="3 4">
    <name type="scientific">Vibrio panuliri</name>
    <dbReference type="NCBI Taxonomy" id="1381081"/>
    <lineage>
        <taxon>Bacteria</taxon>
        <taxon>Pseudomonadati</taxon>
        <taxon>Pseudomonadota</taxon>
        <taxon>Gammaproteobacteria</taxon>
        <taxon>Vibrionales</taxon>
        <taxon>Vibrionaceae</taxon>
        <taxon>Vibrio</taxon>
    </lineage>
</organism>
<dbReference type="STRING" id="1381081.BIY22_02960"/>
<evidence type="ECO:0000256" key="1">
    <source>
        <dbReference type="SAM" id="Phobius"/>
    </source>
</evidence>
<feature type="transmembrane region" description="Helical" evidence="1">
    <location>
        <begin position="20"/>
        <end position="47"/>
    </location>
</feature>
<dbReference type="Proteomes" id="UP000186313">
    <property type="component" value="Unassembled WGS sequence"/>
</dbReference>
<feature type="transmembrane region" description="Helical" evidence="1">
    <location>
        <begin position="107"/>
        <end position="133"/>
    </location>
</feature>
<feature type="transmembrane region" description="Helical" evidence="1">
    <location>
        <begin position="198"/>
        <end position="218"/>
    </location>
</feature>
<dbReference type="OrthoDB" id="9781349at2"/>
<dbReference type="RefSeq" id="WP_075706104.1">
    <property type="nucleotide sequence ID" value="NZ_MJMJ01000001.1"/>
</dbReference>
<feature type="transmembrane region" description="Helical" evidence="1">
    <location>
        <begin position="326"/>
        <end position="347"/>
    </location>
</feature>
<protein>
    <submittedName>
        <fullName evidence="3">C4-dicarboxylate ABC transporter permease</fullName>
    </submittedName>
</protein>
<reference evidence="3 4" key="1">
    <citation type="submission" date="2016-09" db="EMBL/GenBank/DDBJ databases">
        <title>Genomic Taxonomy of the Vibrionaceae.</title>
        <authorList>
            <person name="Gonzalez-Castillo A."/>
            <person name="Gomez-Gil B."/>
            <person name="Enciso-Ibarra K."/>
        </authorList>
    </citation>
    <scope>NUCLEOTIDE SEQUENCE [LARGE SCALE GENOMIC DNA]</scope>
    <source>
        <strain evidence="3 4">CAIM 703</strain>
    </source>
</reference>
<keyword evidence="1" id="KW-0812">Transmembrane</keyword>
<dbReference type="PANTHER" id="PTHR35342">
    <property type="entry name" value="TRICARBOXYLIC TRANSPORT PROTEIN"/>
    <property type="match status" value="1"/>
</dbReference>
<keyword evidence="1" id="KW-0472">Membrane</keyword>
<name>A0A1Q9HRJ2_9VIBR</name>
<feature type="transmembrane region" description="Helical" evidence="1">
    <location>
        <begin position="145"/>
        <end position="165"/>
    </location>
</feature>
<evidence type="ECO:0000313" key="3">
    <source>
        <dbReference type="EMBL" id="OLQ93466.1"/>
    </source>
</evidence>
<accession>A0A1Q9HRJ2</accession>
<feature type="transmembrane region" description="Helical" evidence="1">
    <location>
        <begin position="353"/>
        <end position="376"/>
    </location>
</feature>
<dbReference type="Pfam" id="PF01970">
    <property type="entry name" value="TctA"/>
    <property type="match status" value="1"/>
</dbReference>
<evidence type="ECO:0000313" key="4">
    <source>
        <dbReference type="Proteomes" id="UP000186313"/>
    </source>
</evidence>
<proteinExistence type="predicted"/>
<sequence length="502" mass="51986">MLEHLINGLATAFSPDILPILIFGVVGGTVLGALPGLTATMGVAILLPFTFGMNSTAALVMLIGVYIGGIYGGSIAAILLKTPGTPASAATVLDGHTLAANGQAARALSISAVASFVGGLLSTIVLIAISPLLANFALRFNAPEYFALALFGLTIIASVSSQNILKGLLAGTIGLLVSTIGLDPISSVPRFTFGILDLYSGINVIPVLIGLFALSEAINQIEKVLKEKQATVAKFDHKLLSKKDLKTILPTSVKSGLIGTAIGSVPGAGADISAFVCYNEAKRSAKDPEEFGKGSLHGLAAAESGNNGVTGGSLVPLLTLGVPGDAVAAVLLGALIVQGLTPGPLLFTQSPEVVYGVFSSMLVANVVMLLVGLLGIRFFCRIIEVPKILMIPIIIFLSVVGAYAINNSMFDVGIAIGFGFLGFVLGKLEIPSSPILLAIILGPMAETNLRKALLMYDNSWSFLYERPIALGFVLLAIFSVYSTLKMKKKAKLSEAQSTTDTL</sequence>
<keyword evidence="1" id="KW-1133">Transmembrane helix</keyword>
<evidence type="ECO:0000259" key="2">
    <source>
        <dbReference type="Pfam" id="PF01970"/>
    </source>
</evidence>
<feature type="transmembrane region" description="Helical" evidence="1">
    <location>
        <begin position="388"/>
        <end position="406"/>
    </location>
</feature>
<dbReference type="EMBL" id="MJMJ01000001">
    <property type="protein sequence ID" value="OLQ93466.1"/>
    <property type="molecule type" value="Genomic_DNA"/>
</dbReference>
<feature type="transmembrane region" description="Helical" evidence="1">
    <location>
        <begin position="59"/>
        <end position="80"/>
    </location>
</feature>
<gene>
    <name evidence="3" type="ORF">BIY22_02960</name>
</gene>
<dbReference type="InterPro" id="IPR002823">
    <property type="entry name" value="DUF112_TM"/>
</dbReference>
<comment type="caution">
    <text evidence="3">The sequence shown here is derived from an EMBL/GenBank/DDBJ whole genome shotgun (WGS) entry which is preliminary data.</text>
</comment>
<dbReference type="AlphaFoldDB" id="A0A1Q9HRJ2"/>
<dbReference type="PANTHER" id="PTHR35342:SF5">
    <property type="entry name" value="TRICARBOXYLIC TRANSPORT PROTEIN"/>
    <property type="match status" value="1"/>
</dbReference>
<feature type="transmembrane region" description="Helical" evidence="1">
    <location>
        <begin position="468"/>
        <end position="484"/>
    </location>
</feature>